<dbReference type="PANTHER" id="PTHR45526">
    <property type="entry name" value="TRANSCRIPTIONAL REGULATORY PROTEIN DPIA"/>
    <property type="match status" value="1"/>
</dbReference>
<dbReference type="GO" id="GO:0000156">
    <property type="term" value="F:phosphorelay response regulator activity"/>
    <property type="evidence" value="ECO:0007669"/>
    <property type="project" value="TreeGrafter"/>
</dbReference>
<keyword evidence="8 9" id="KW-0804">Transcription</keyword>
<name>A0A7W3SQD5_9BACL</name>
<evidence type="ECO:0000256" key="9">
    <source>
        <dbReference type="PIRNR" id="PIRNR006171"/>
    </source>
</evidence>
<dbReference type="Gene3D" id="3.40.50.2300">
    <property type="match status" value="1"/>
</dbReference>
<dbReference type="RefSeq" id="WP_182534349.1">
    <property type="nucleotide sequence ID" value="NZ_JACJIP010000003.1"/>
</dbReference>
<dbReference type="CDD" id="cd19925">
    <property type="entry name" value="REC_citrate_TCS"/>
    <property type="match status" value="1"/>
</dbReference>
<evidence type="ECO:0000256" key="8">
    <source>
        <dbReference type="ARBA" id="ARBA00023163"/>
    </source>
</evidence>
<accession>A0A7W3SQD5</accession>
<evidence type="ECO:0000259" key="11">
    <source>
        <dbReference type="PROSITE" id="PS50110"/>
    </source>
</evidence>
<dbReference type="EMBL" id="JACJIP010000003">
    <property type="protein sequence ID" value="MBA9084283.1"/>
    <property type="molecule type" value="Genomic_DNA"/>
</dbReference>
<keyword evidence="3 10" id="KW-0597">Phosphoprotein</keyword>
<organism evidence="12 13">
    <name type="scientific">Fontibacillus solani</name>
    <dbReference type="NCBI Taxonomy" id="1572857"/>
    <lineage>
        <taxon>Bacteria</taxon>
        <taxon>Bacillati</taxon>
        <taxon>Bacillota</taxon>
        <taxon>Bacilli</taxon>
        <taxon>Bacillales</taxon>
        <taxon>Paenibacillaceae</taxon>
        <taxon>Fontibacillus</taxon>
    </lineage>
</organism>
<comment type="subcellular location">
    <subcellularLocation>
        <location evidence="1 9">Cytoplasm</location>
    </subcellularLocation>
</comment>
<dbReference type="InterPro" id="IPR024187">
    <property type="entry name" value="Sig_transdc_resp-reg_cit/mal"/>
</dbReference>
<keyword evidence="5 9" id="KW-0805">Transcription regulation</keyword>
<dbReference type="GO" id="GO:0003700">
    <property type="term" value="F:DNA-binding transcription factor activity"/>
    <property type="evidence" value="ECO:0007669"/>
    <property type="project" value="InterPro"/>
</dbReference>
<keyword evidence="2 9" id="KW-0963">Cytoplasm</keyword>
<dbReference type="InterPro" id="IPR051271">
    <property type="entry name" value="2C-system_Tx_regulators"/>
</dbReference>
<dbReference type="PROSITE" id="PS50110">
    <property type="entry name" value="RESPONSE_REGULATORY"/>
    <property type="match status" value="1"/>
</dbReference>
<protein>
    <recommendedName>
        <fullName evidence="9">Transcriptional regulatory protein</fullName>
    </recommendedName>
</protein>
<dbReference type="SUPFAM" id="SSF52172">
    <property type="entry name" value="CheY-like"/>
    <property type="match status" value="1"/>
</dbReference>
<evidence type="ECO:0000313" key="12">
    <source>
        <dbReference type="EMBL" id="MBA9084283.1"/>
    </source>
</evidence>
<evidence type="ECO:0000256" key="4">
    <source>
        <dbReference type="ARBA" id="ARBA00023012"/>
    </source>
</evidence>
<dbReference type="GO" id="GO:0005737">
    <property type="term" value="C:cytoplasm"/>
    <property type="evidence" value="ECO:0007669"/>
    <property type="project" value="UniProtKB-SubCell"/>
</dbReference>
<evidence type="ECO:0000256" key="7">
    <source>
        <dbReference type="ARBA" id="ARBA00023159"/>
    </source>
</evidence>
<dbReference type="PANTHER" id="PTHR45526:SF1">
    <property type="entry name" value="TRANSCRIPTIONAL REGULATORY PROTEIN DCUR-RELATED"/>
    <property type="match status" value="1"/>
</dbReference>
<evidence type="ECO:0000256" key="6">
    <source>
        <dbReference type="ARBA" id="ARBA00023125"/>
    </source>
</evidence>
<evidence type="ECO:0000313" key="13">
    <source>
        <dbReference type="Proteomes" id="UP000567067"/>
    </source>
</evidence>
<dbReference type="GO" id="GO:0003677">
    <property type="term" value="F:DNA binding"/>
    <property type="evidence" value="ECO:0007669"/>
    <property type="project" value="UniProtKB-KW"/>
</dbReference>
<keyword evidence="4 9" id="KW-0902">Two-component regulatory system</keyword>
<evidence type="ECO:0000256" key="5">
    <source>
        <dbReference type="ARBA" id="ARBA00023015"/>
    </source>
</evidence>
<evidence type="ECO:0000256" key="3">
    <source>
        <dbReference type="ARBA" id="ARBA00022553"/>
    </source>
</evidence>
<evidence type="ECO:0000256" key="1">
    <source>
        <dbReference type="ARBA" id="ARBA00004496"/>
    </source>
</evidence>
<feature type="modified residue" description="4-aspartylphosphate" evidence="10">
    <location>
        <position position="54"/>
    </location>
</feature>
<dbReference type="SMART" id="SM00448">
    <property type="entry name" value="REC"/>
    <property type="match status" value="1"/>
</dbReference>
<dbReference type="Pfam" id="PF00072">
    <property type="entry name" value="Response_reg"/>
    <property type="match status" value="1"/>
</dbReference>
<dbReference type="PIRSF" id="PIRSF006171">
    <property type="entry name" value="RR_citrat_malat"/>
    <property type="match status" value="1"/>
</dbReference>
<dbReference type="AlphaFoldDB" id="A0A7W3SQD5"/>
<keyword evidence="7 9" id="KW-0010">Activator</keyword>
<dbReference type="InterPro" id="IPR011006">
    <property type="entry name" value="CheY-like_superfamily"/>
</dbReference>
<comment type="caution">
    <text evidence="12">The sequence shown here is derived from an EMBL/GenBank/DDBJ whole genome shotgun (WGS) entry which is preliminary data.</text>
</comment>
<dbReference type="Proteomes" id="UP000567067">
    <property type="component" value="Unassembled WGS sequence"/>
</dbReference>
<evidence type="ECO:0000256" key="10">
    <source>
        <dbReference type="PROSITE-ProRule" id="PRU00169"/>
    </source>
</evidence>
<sequence>MIRVLIVEDDPMVADINTQYIQRVEGFEVVGWVENGQLAMEFMENEHIDLLILDVYMPKLDGLELLKMLRSRHSQIDIIFVTAAKEKNIIDQVLKLGAVDYLIKPFKFDRIKIALGKYRKRYELFQVEDEINQSDLDKIFELKSETKLPKGIHPHTLTMIKEYIATADVEIEARKLAEELAISSVTVRHYLDYLAEINTLTKDLKYGAIGRPNYIYYQHTT</sequence>
<evidence type="ECO:0000256" key="2">
    <source>
        <dbReference type="ARBA" id="ARBA00022490"/>
    </source>
</evidence>
<keyword evidence="6 9" id="KW-0238">DNA-binding</keyword>
<keyword evidence="13" id="KW-1185">Reference proteome</keyword>
<reference evidence="12 13" key="1">
    <citation type="submission" date="2020-08" db="EMBL/GenBank/DDBJ databases">
        <title>Genomic Encyclopedia of Type Strains, Phase III (KMG-III): the genomes of soil and plant-associated and newly described type strains.</title>
        <authorList>
            <person name="Whitman W."/>
        </authorList>
    </citation>
    <scope>NUCLEOTIDE SEQUENCE [LARGE SCALE GENOMIC DNA]</scope>
    <source>
        <strain evidence="12 13">CECT 8693</strain>
    </source>
</reference>
<gene>
    <name evidence="12" type="ORF">FHR92_000737</name>
</gene>
<proteinExistence type="predicted"/>
<dbReference type="InterPro" id="IPR001789">
    <property type="entry name" value="Sig_transdc_resp-reg_receiver"/>
</dbReference>
<feature type="domain" description="Response regulatory" evidence="11">
    <location>
        <begin position="3"/>
        <end position="119"/>
    </location>
</feature>